<evidence type="ECO:0000259" key="2">
    <source>
        <dbReference type="Pfam" id="PF03370"/>
    </source>
</evidence>
<dbReference type="AlphaFoldDB" id="A0AAV7VKA3"/>
<dbReference type="InterPro" id="IPR005036">
    <property type="entry name" value="CBM21_dom"/>
</dbReference>
<gene>
    <name evidence="3" type="ORF">NDU88_004544</name>
</gene>
<dbReference type="Gene3D" id="2.60.40.2440">
    <property type="entry name" value="Carbohydrate binding type-21 domain"/>
    <property type="match status" value="1"/>
</dbReference>
<dbReference type="PANTHER" id="PTHR12307:SF7">
    <property type="entry name" value="PROTEIN PHOSPHATASE 1 REGULATORY SUBUNIT 3G"/>
    <property type="match status" value="1"/>
</dbReference>
<comment type="caution">
    <text evidence="3">The sequence shown here is derived from an EMBL/GenBank/DDBJ whole genome shotgun (WGS) entry which is preliminary data.</text>
</comment>
<proteinExistence type="predicted"/>
<feature type="region of interest" description="Disordered" evidence="1">
    <location>
        <begin position="65"/>
        <end position="88"/>
    </location>
</feature>
<protein>
    <recommendedName>
        <fullName evidence="2">CBM21 domain-containing protein</fullName>
    </recommendedName>
</protein>
<sequence length="285" mass="30951">MMEGERGLPGAGGSPCKCSDLDKPPSPGSLDRRRTWCDSEGLLGPRSGAHQWPLEGALRAWAALAPELREEDEEDGPPMSPPRARRTLSLPDSTCCHKCKKRVQFADSLGLSLASVKHFSAAEEPQVPPDVLTRLQEDAGEPPPPLPRAAFHLVPEFPDPPGGQALADRLQREGVCLERVHGTGQYEARVWALARGPGVARVRYTFNEWLSFVDAEPDGPGDPQDGGCLRLRFTLSPPPCLEPGACLHFALCYREEEGGDCWDNNQGHNYTLRYLAVGGTAGDPD</sequence>
<dbReference type="PANTHER" id="PTHR12307">
    <property type="entry name" value="PROTEIN PHOSPHATASE 1 REGULATORY SUBUNIT"/>
    <property type="match status" value="1"/>
</dbReference>
<dbReference type="GO" id="GO:0008157">
    <property type="term" value="F:protein phosphatase 1 binding"/>
    <property type="evidence" value="ECO:0007669"/>
    <property type="project" value="TreeGrafter"/>
</dbReference>
<evidence type="ECO:0000313" key="3">
    <source>
        <dbReference type="EMBL" id="KAJ1200723.1"/>
    </source>
</evidence>
<feature type="domain" description="CBM21" evidence="2">
    <location>
        <begin position="201"/>
        <end position="272"/>
    </location>
</feature>
<name>A0AAV7VKA3_PLEWA</name>
<feature type="region of interest" description="Disordered" evidence="1">
    <location>
        <begin position="1"/>
        <end position="34"/>
    </location>
</feature>
<dbReference type="InterPro" id="IPR038175">
    <property type="entry name" value="CBM21_dom_sf"/>
</dbReference>
<organism evidence="3 4">
    <name type="scientific">Pleurodeles waltl</name>
    <name type="common">Iberian ribbed newt</name>
    <dbReference type="NCBI Taxonomy" id="8319"/>
    <lineage>
        <taxon>Eukaryota</taxon>
        <taxon>Metazoa</taxon>
        <taxon>Chordata</taxon>
        <taxon>Craniata</taxon>
        <taxon>Vertebrata</taxon>
        <taxon>Euteleostomi</taxon>
        <taxon>Amphibia</taxon>
        <taxon>Batrachia</taxon>
        <taxon>Caudata</taxon>
        <taxon>Salamandroidea</taxon>
        <taxon>Salamandridae</taxon>
        <taxon>Pleurodelinae</taxon>
        <taxon>Pleurodeles</taxon>
    </lineage>
</organism>
<dbReference type="GO" id="GO:0000164">
    <property type="term" value="C:protein phosphatase type 1 complex"/>
    <property type="evidence" value="ECO:0007669"/>
    <property type="project" value="TreeGrafter"/>
</dbReference>
<dbReference type="InterPro" id="IPR050782">
    <property type="entry name" value="PP1_regulatory_subunit_3"/>
</dbReference>
<keyword evidence="4" id="KW-1185">Reference proteome</keyword>
<dbReference type="Proteomes" id="UP001066276">
    <property type="component" value="Chromosome 2_1"/>
</dbReference>
<dbReference type="GO" id="GO:0005979">
    <property type="term" value="P:regulation of glycogen biosynthetic process"/>
    <property type="evidence" value="ECO:0007669"/>
    <property type="project" value="TreeGrafter"/>
</dbReference>
<dbReference type="Pfam" id="PF03370">
    <property type="entry name" value="CBM_21"/>
    <property type="match status" value="1"/>
</dbReference>
<evidence type="ECO:0000256" key="1">
    <source>
        <dbReference type="SAM" id="MobiDB-lite"/>
    </source>
</evidence>
<dbReference type="EMBL" id="JANPWB010000003">
    <property type="protein sequence ID" value="KAJ1200723.1"/>
    <property type="molecule type" value="Genomic_DNA"/>
</dbReference>
<evidence type="ECO:0000313" key="4">
    <source>
        <dbReference type="Proteomes" id="UP001066276"/>
    </source>
</evidence>
<dbReference type="GO" id="GO:2001069">
    <property type="term" value="F:glycogen binding"/>
    <property type="evidence" value="ECO:0007669"/>
    <property type="project" value="TreeGrafter"/>
</dbReference>
<accession>A0AAV7VKA3</accession>
<reference evidence="3" key="1">
    <citation type="journal article" date="2022" name="bioRxiv">
        <title>Sequencing and chromosome-scale assembly of the giantPleurodeles waltlgenome.</title>
        <authorList>
            <person name="Brown T."/>
            <person name="Elewa A."/>
            <person name="Iarovenko S."/>
            <person name="Subramanian E."/>
            <person name="Araus A.J."/>
            <person name="Petzold A."/>
            <person name="Susuki M."/>
            <person name="Suzuki K.-i.T."/>
            <person name="Hayashi T."/>
            <person name="Toyoda A."/>
            <person name="Oliveira C."/>
            <person name="Osipova E."/>
            <person name="Leigh N.D."/>
            <person name="Simon A."/>
            <person name="Yun M.H."/>
        </authorList>
    </citation>
    <scope>NUCLEOTIDE SEQUENCE</scope>
    <source>
        <strain evidence="3">20211129_DDA</strain>
        <tissue evidence="3">Liver</tissue>
    </source>
</reference>